<organism evidence="2 3">
    <name type="scientific">[Eubacterium] siraeum DSM 15702</name>
    <dbReference type="NCBI Taxonomy" id="428128"/>
    <lineage>
        <taxon>Bacteria</taxon>
        <taxon>Bacillati</taxon>
        <taxon>Bacillota</taxon>
        <taxon>Clostridia</taxon>
        <taxon>Eubacteriales</taxon>
        <taxon>Oscillospiraceae</taxon>
        <taxon>Oscillospiraceae incertae sedis</taxon>
    </lineage>
</organism>
<reference evidence="2" key="2">
    <citation type="submission" date="2014-06" db="EMBL/GenBank/DDBJ databases">
        <title>Draft genome sequence of Eubacterium siraeum (DSM 15702).</title>
        <authorList>
            <person name="Sudarsanam P."/>
            <person name="Ley R."/>
            <person name="Guruge J."/>
            <person name="Turnbaugh P.J."/>
            <person name="Mahowald M."/>
            <person name="Liep D."/>
            <person name="Gordon J."/>
        </authorList>
    </citation>
    <scope>NUCLEOTIDE SEQUENCE</scope>
    <source>
        <strain evidence="2">DSM 15702</strain>
    </source>
</reference>
<keyword evidence="3" id="KW-1185">Reference proteome</keyword>
<accession>B0MQ75</accession>
<gene>
    <name evidence="2" type="ORF">EUBSIR_01991</name>
</gene>
<evidence type="ECO:0000256" key="1">
    <source>
        <dbReference type="SAM" id="MobiDB-lite"/>
    </source>
</evidence>
<protein>
    <submittedName>
        <fullName evidence="2">Uncharacterized protein</fullName>
    </submittedName>
</protein>
<dbReference type="Proteomes" id="UP000005326">
    <property type="component" value="Unassembled WGS sequence"/>
</dbReference>
<reference evidence="2" key="1">
    <citation type="submission" date="2007-10" db="EMBL/GenBank/DDBJ databases">
        <authorList>
            <person name="Fulton L."/>
            <person name="Clifton S."/>
            <person name="Fulton B."/>
            <person name="Xu J."/>
            <person name="Minx P."/>
            <person name="Pepin K.H."/>
            <person name="Johnson M."/>
            <person name="Thiruvilangam P."/>
            <person name="Bhonagiri V."/>
            <person name="Nash W.E."/>
            <person name="Mardis E.R."/>
            <person name="Wilson R.K."/>
        </authorList>
    </citation>
    <scope>NUCLEOTIDE SEQUENCE [LARGE SCALE GENOMIC DNA]</scope>
    <source>
        <strain evidence="2">DSM 15702</strain>
    </source>
</reference>
<name>B0MQ75_9FIRM</name>
<feature type="region of interest" description="Disordered" evidence="1">
    <location>
        <begin position="1"/>
        <end position="31"/>
    </location>
</feature>
<dbReference type="AlphaFoldDB" id="B0MQ75"/>
<sequence length="54" mass="6434">MINMTDEKKKAPETPVQPDDKGDYRQSADKEEAIWDMKQELEDYIEDQGIYIRQ</sequence>
<evidence type="ECO:0000313" key="2">
    <source>
        <dbReference type="EMBL" id="EDS00054.1"/>
    </source>
</evidence>
<comment type="caution">
    <text evidence="2">The sequence shown here is derived from an EMBL/GenBank/DDBJ whole genome shotgun (WGS) entry which is preliminary data.</text>
</comment>
<dbReference type="EMBL" id="ABCA03000051">
    <property type="protein sequence ID" value="EDS00054.1"/>
    <property type="molecule type" value="Genomic_DNA"/>
</dbReference>
<proteinExistence type="predicted"/>
<evidence type="ECO:0000313" key="3">
    <source>
        <dbReference type="Proteomes" id="UP000005326"/>
    </source>
</evidence>